<proteinExistence type="predicted"/>
<evidence type="ECO:0000313" key="2">
    <source>
        <dbReference type="EMBL" id="GBP29457.1"/>
    </source>
</evidence>
<organism evidence="2 3">
    <name type="scientific">Eumeta variegata</name>
    <name type="common">Bagworm moth</name>
    <name type="synonym">Eumeta japonica</name>
    <dbReference type="NCBI Taxonomy" id="151549"/>
    <lineage>
        <taxon>Eukaryota</taxon>
        <taxon>Metazoa</taxon>
        <taxon>Ecdysozoa</taxon>
        <taxon>Arthropoda</taxon>
        <taxon>Hexapoda</taxon>
        <taxon>Insecta</taxon>
        <taxon>Pterygota</taxon>
        <taxon>Neoptera</taxon>
        <taxon>Endopterygota</taxon>
        <taxon>Lepidoptera</taxon>
        <taxon>Glossata</taxon>
        <taxon>Ditrysia</taxon>
        <taxon>Tineoidea</taxon>
        <taxon>Psychidae</taxon>
        <taxon>Oiketicinae</taxon>
        <taxon>Eumeta</taxon>
    </lineage>
</organism>
<evidence type="ECO:0000256" key="1">
    <source>
        <dbReference type="SAM" id="Phobius"/>
    </source>
</evidence>
<comment type="caution">
    <text evidence="2">The sequence shown here is derived from an EMBL/GenBank/DDBJ whole genome shotgun (WGS) entry which is preliminary data.</text>
</comment>
<keyword evidence="1" id="KW-1133">Transmembrane helix</keyword>
<protein>
    <submittedName>
        <fullName evidence="2">Uncharacterized protein</fullName>
    </submittedName>
</protein>
<dbReference type="EMBL" id="BGZK01000220">
    <property type="protein sequence ID" value="GBP29457.1"/>
    <property type="molecule type" value="Genomic_DNA"/>
</dbReference>
<name>A0A4C1UTV0_EUMVA</name>
<dbReference type="Proteomes" id="UP000299102">
    <property type="component" value="Unassembled WGS sequence"/>
</dbReference>
<keyword evidence="1" id="KW-0472">Membrane</keyword>
<evidence type="ECO:0000313" key="3">
    <source>
        <dbReference type="Proteomes" id="UP000299102"/>
    </source>
</evidence>
<feature type="transmembrane region" description="Helical" evidence="1">
    <location>
        <begin position="61"/>
        <end position="85"/>
    </location>
</feature>
<accession>A0A4C1UTV0</accession>
<gene>
    <name evidence="2" type="ORF">EVAR_22069_1</name>
</gene>
<keyword evidence="1" id="KW-0812">Transmembrane</keyword>
<dbReference type="AlphaFoldDB" id="A0A4C1UTV0"/>
<reference evidence="2 3" key="1">
    <citation type="journal article" date="2019" name="Commun. Biol.">
        <title>The bagworm genome reveals a unique fibroin gene that provides high tensile strength.</title>
        <authorList>
            <person name="Kono N."/>
            <person name="Nakamura H."/>
            <person name="Ohtoshi R."/>
            <person name="Tomita M."/>
            <person name="Numata K."/>
            <person name="Arakawa K."/>
        </authorList>
    </citation>
    <scope>NUCLEOTIDE SEQUENCE [LARGE SCALE GENOMIC DNA]</scope>
</reference>
<sequence length="145" mass="16316">MQGGSGQKEEEGLTVGGCGVMEGKWTTGTLTHWTKRGRNPHGHRRLVSPGRLKSGPYLVNLHGVFIAALCPYLGYAHALAGRWLILSQGRPKKARIRENARRWDTGAGQFLERVTEYYIRVWRNKTRIPDVDRSKPGNGNMIYSQ</sequence>
<keyword evidence="3" id="KW-1185">Reference proteome</keyword>